<dbReference type="InterPro" id="IPR037523">
    <property type="entry name" value="VOC_core"/>
</dbReference>
<evidence type="ECO:0000256" key="5">
    <source>
        <dbReference type="ARBA" id="ARBA00022964"/>
    </source>
</evidence>
<evidence type="ECO:0000256" key="4">
    <source>
        <dbReference type="ARBA" id="ARBA00022797"/>
    </source>
</evidence>
<dbReference type="PROSITE" id="PS00082">
    <property type="entry name" value="EXTRADIOL_DIOXYGENAS"/>
    <property type="match status" value="1"/>
</dbReference>
<dbReference type="InterPro" id="IPR029068">
    <property type="entry name" value="Glyas_Bleomycin-R_OHBP_Dase"/>
</dbReference>
<name>A0A1I5ZB87_9BACI</name>
<dbReference type="PANTHER" id="PTHR43279">
    <property type="entry name" value="CATECHOL-2,3-DIOXYGENASE"/>
    <property type="match status" value="1"/>
</dbReference>
<evidence type="ECO:0000256" key="3">
    <source>
        <dbReference type="ARBA" id="ARBA00022723"/>
    </source>
</evidence>
<dbReference type="InterPro" id="IPR004360">
    <property type="entry name" value="Glyas_Fos-R_dOase_dom"/>
</dbReference>
<dbReference type="CDD" id="cd07255">
    <property type="entry name" value="VOC_BsCatE_like_N"/>
    <property type="match status" value="1"/>
</dbReference>
<evidence type="ECO:0000256" key="6">
    <source>
        <dbReference type="ARBA" id="ARBA00023002"/>
    </source>
</evidence>
<dbReference type="SUPFAM" id="SSF54593">
    <property type="entry name" value="Glyoxalase/Bleomycin resistance protein/Dihydroxybiphenyl dioxygenase"/>
    <property type="match status" value="2"/>
</dbReference>
<evidence type="ECO:0000256" key="7">
    <source>
        <dbReference type="ARBA" id="ARBA00023004"/>
    </source>
</evidence>
<keyword evidence="3" id="KW-0479">Metal-binding</keyword>
<dbReference type="InterPro" id="IPR000486">
    <property type="entry name" value="Xdiol_ring_cleave_dOase_1/2"/>
</dbReference>
<dbReference type="RefSeq" id="WP_093537307.1">
    <property type="nucleotide sequence ID" value="NZ_FOXU01000004.1"/>
</dbReference>
<proteinExistence type="inferred from homology"/>
<dbReference type="Pfam" id="PF00903">
    <property type="entry name" value="Glyoxalase"/>
    <property type="match status" value="1"/>
</dbReference>
<keyword evidence="6 8" id="KW-0560">Oxidoreductase</keyword>
<dbReference type="GO" id="GO:0008198">
    <property type="term" value="F:ferrous iron binding"/>
    <property type="evidence" value="ECO:0007669"/>
    <property type="project" value="InterPro"/>
</dbReference>
<evidence type="ECO:0000256" key="8">
    <source>
        <dbReference type="RuleBase" id="RU000683"/>
    </source>
</evidence>
<dbReference type="PROSITE" id="PS51819">
    <property type="entry name" value="VOC"/>
    <property type="match status" value="1"/>
</dbReference>
<accession>A0A1I5ZB87</accession>
<evidence type="ECO:0000259" key="9">
    <source>
        <dbReference type="PROSITE" id="PS51819"/>
    </source>
</evidence>
<gene>
    <name evidence="10" type="ORF">SAMN05421670_2591</name>
</gene>
<keyword evidence="7 8" id="KW-0408">Iron</keyword>
<dbReference type="Proteomes" id="UP000198734">
    <property type="component" value="Unassembled WGS sequence"/>
</dbReference>
<sequence length="282" mass="31394">MKYHKKPNTFVELVELKVADLQRSVEFYENIIGFTILEQQANKIYLTADGKTALLSIEQPDDIMPTQQKTAGLYHFALLLPTRADLGAILRYFSELNIRVGAGDHLVSEALYLNDPDGNGIEIYTDRPDSEWKWENEYVEMATLQIDAQSILTEGANTPWNGLPAGTVMGHIHLHVSELDLTKDFYNALGFDVMTPNYPGALFMGAGKYHHHIGLNTWAGIGAPPTPENVVGLKAFSVVYPSNEELQIAITKVKALGSEIFEENGIYTVKDPSQNKIKLTIK</sequence>
<evidence type="ECO:0000313" key="11">
    <source>
        <dbReference type="Proteomes" id="UP000198734"/>
    </source>
</evidence>
<keyword evidence="5 8" id="KW-0223">Dioxygenase</keyword>
<organism evidence="10 11">
    <name type="scientific">Psychrobacillus psychrotolerans</name>
    <dbReference type="NCBI Taxonomy" id="126156"/>
    <lineage>
        <taxon>Bacteria</taxon>
        <taxon>Bacillati</taxon>
        <taxon>Bacillota</taxon>
        <taxon>Bacilli</taxon>
        <taxon>Bacillales</taxon>
        <taxon>Bacillaceae</taxon>
        <taxon>Psychrobacillus</taxon>
    </lineage>
</organism>
<protein>
    <submittedName>
        <fullName evidence="10">Catechol 2,3-dioxygenase</fullName>
    </submittedName>
</protein>
<keyword evidence="11" id="KW-1185">Reference proteome</keyword>
<comment type="cofactor">
    <cofactor evidence="1 8">
        <name>Fe(2+)</name>
        <dbReference type="ChEBI" id="CHEBI:29033"/>
    </cofactor>
</comment>
<dbReference type="PANTHER" id="PTHR43279:SF1">
    <property type="entry name" value="CATECHOL-2,3-DIOXYGENASE"/>
    <property type="match status" value="1"/>
</dbReference>
<feature type="domain" description="VOC" evidence="9">
    <location>
        <begin position="10"/>
        <end position="126"/>
    </location>
</feature>
<dbReference type="OrthoDB" id="9792626at2"/>
<dbReference type="EMBL" id="FOXU01000004">
    <property type="protein sequence ID" value="SFQ53749.1"/>
    <property type="molecule type" value="Genomic_DNA"/>
</dbReference>
<evidence type="ECO:0000256" key="2">
    <source>
        <dbReference type="ARBA" id="ARBA00008784"/>
    </source>
</evidence>
<keyword evidence="4 8" id="KW-0058">Aromatic hydrocarbons catabolism</keyword>
<dbReference type="AlphaFoldDB" id="A0A1I5ZB87"/>
<dbReference type="STRING" id="126156.SAMN05421670_2591"/>
<dbReference type="GO" id="GO:0051213">
    <property type="term" value="F:dioxygenase activity"/>
    <property type="evidence" value="ECO:0007669"/>
    <property type="project" value="UniProtKB-KW"/>
</dbReference>
<evidence type="ECO:0000313" key="10">
    <source>
        <dbReference type="EMBL" id="SFQ53749.1"/>
    </source>
</evidence>
<evidence type="ECO:0000256" key="1">
    <source>
        <dbReference type="ARBA" id="ARBA00001954"/>
    </source>
</evidence>
<dbReference type="Gene3D" id="3.10.180.10">
    <property type="entry name" value="2,3-Dihydroxybiphenyl 1,2-Dioxygenase, domain 1"/>
    <property type="match status" value="2"/>
</dbReference>
<comment type="similarity">
    <text evidence="2 8">Belongs to the extradiol ring-cleavage dioxygenase family.</text>
</comment>
<dbReference type="CDD" id="cd16359">
    <property type="entry name" value="VOC_BsCatE_like_C"/>
    <property type="match status" value="1"/>
</dbReference>
<reference evidence="11" key="1">
    <citation type="submission" date="2016-10" db="EMBL/GenBank/DDBJ databases">
        <authorList>
            <person name="Varghese N."/>
            <person name="Submissions S."/>
        </authorList>
    </citation>
    <scope>NUCLEOTIDE SEQUENCE [LARGE SCALE GENOMIC DNA]</scope>
    <source>
        <strain evidence="11">DSM 11706</strain>
    </source>
</reference>